<dbReference type="EC" id="3.-.-.-" evidence="2"/>
<dbReference type="InterPro" id="IPR000073">
    <property type="entry name" value="AB_hydrolase_1"/>
</dbReference>
<keyword evidence="2" id="KW-0378">Hydrolase</keyword>
<dbReference type="Gene3D" id="3.40.50.1820">
    <property type="entry name" value="alpha/beta hydrolase"/>
    <property type="match status" value="1"/>
</dbReference>
<dbReference type="Pfam" id="PF12697">
    <property type="entry name" value="Abhydrolase_6"/>
    <property type="match status" value="1"/>
</dbReference>
<evidence type="ECO:0000259" key="1">
    <source>
        <dbReference type="Pfam" id="PF12697"/>
    </source>
</evidence>
<dbReference type="GO" id="GO:0016787">
    <property type="term" value="F:hydrolase activity"/>
    <property type="evidence" value="ECO:0007669"/>
    <property type="project" value="UniProtKB-KW"/>
</dbReference>
<proteinExistence type="predicted"/>
<dbReference type="PANTHER" id="PTHR43194:SF2">
    <property type="entry name" value="PEROXISOMAL MEMBRANE PROTEIN LPX1"/>
    <property type="match status" value="1"/>
</dbReference>
<dbReference type="AlphaFoldDB" id="A0A1Y5RK88"/>
<protein>
    <submittedName>
        <fullName evidence="2">AB hydrolase superfamily protein YdjP</fullName>
        <ecNumber evidence="2">3.-.-.-</ecNumber>
    </submittedName>
</protein>
<dbReference type="InterPro" id="IPR000639">
    <property type="entry name" value="Epox_hydrolase-like"/>
</dbReference>
<feature type="domain" description="AB hydrolase-1" evidence="1">
    <location>
        <begin position="5"/>
        <end position="240"/>
    </location>
</feature>
<keyword evidence="3" id="KW-1185">Reference proteome</keyword>
<organism evidence="2 3">
    <name type="scientific">Pseudoruegeria aquimaris</name>
    <dbReference type="NCBI Taxonomy" id="393663"/>
    <lineage>
        <taxon>Bacteria</taxon>
        <taxon>Pseudomonadati</taxon>
        <taxon>Pseudomonadota</taxon>
        <taxon>Alphaproteobacteria</taxon>
        <taxon>Rhodobacterales</taxon>
        <taxon>Roseobacteraceae</taxon>
        <taxon>Pseudoruegeria</taxon>
    </lineage>
</organism>
<dbReference type="InterPro" id="IPR050228">
    <property type="entry name" value="Carboxylesterase_BioH"/>
</dbReference>
<gene>
    <name evidence="2" type="primary">ydjP</name>
    <name evidence="2" type="ORF">PSA7680_00476</name>
</gene>
<dbReference type="SUPFAM" id="SSF53474">
    <property type="entry name" value="alpha/beta-Hydrolases"/>
    <property type="match status" value="1"/>
</dbReference>
<dbReference type="InterPro" id="IPR029058">
    <property type="entry name" value="AB_hydrolase_fold"/>
</dbReference>
<dbReference type="PRINTS" id="PR00412">
    <property type="entry name" value="EPOXHYDRLASE"/>
</dbReference>
<sequence length="261" mass="28810">MSVPLVFLHGWAMSGAVFDGVKTLLGPGFDCHAPDLPGHGSRELDEPSLARCVEVVSGIVNQMDHPVLVGWSMGAAIAWQYLLQEGSRNLSGLVTIDMSPRLLPDDQWAFGLGGQNTEAVLSTSSKIEFQWRGMVDNILHNMYAPNAAEEANEAKMRALLLRQDPAALRPIWDELVAMDARQSIAAIDIPYLVCAGAKSRLYDPDVAYWIERHSPMAEVQIFRNSGHSPHLEEPEAFCDAIRRFVTTLESTNAESRRTPTQ</sequence>
<evidence type="ECO:0000313" key="3">
    <source>
        <dbReference type="Proteomes" id="UP000193409"/>
    </source>
</evidence>
<dbReference type="OrthoDB" id="9779853at2"/>
<accession>A0A1Y5RK88</accession>
<dbReference type="RefSeq" id="WP_085867048.1">
    <property type="nucleotide sequence ID" value="NZ_FWFQ01000002.1"/>
</dbReference>
<dbReference type="EMBL" id="FWFQ01000002">
    <property type="protein sequence ID" value="SLN16673.1"/>
    <property type="molecule type" value="Genomic_DNA"/>
</dbReference>
<dbReference type="PANTHER" id="PTHR43194">
    <property type="entry name" value="HYDROLASE ALPHA/BETA FOLD FAMILY"/>
    <property type="match status" value="1"/>
</dbReference>
<name>A0A1Y5RK88_9RHOB</name>
<evidence type="ECO:0000313" key="2">
    <source>
        <dbReference type="EMBL" id="SLN16673.1"/>
    </source>
</evidence>
<reference evidence="2 3" key="1">
    <citation type="submission" date="2017-03" db="EMBL/GenBank/DDBJ databases">
        <authorList>
            <person name="Afonso C.L."/>
            <person name="Miller P.J."/>
            <person name="Scott M.A."/>
            <person name="Spackman E."/>
            <person name="Goraichik I."/>
            <person name="Dimitrov K.M."/>
            <person name="Suarez D.L."/>
            <person name="Swayne D.E."/>
        </authorList>
    </citation>
    <scope>NUCLEOTIDE SEQUENCE [LARGE SCALE GENOMIC DNA]</scope>
    <source>
        <strain evidence="2 3">CECT 7680</strain>
    </source>
</reference>
<dbReference type="Proteomes" id="UP000193409">
    <property type="component" value="Unassembled WGS sequence"/>
</dbReference>